<evidence type="ECO:0000256" key="1">
    <source>
        <dbReference type="SAM" id="MobiDB-lite"/>
    </source>
</evidence>
<feature type="region of interest" description="Disordered" evidence="1">
    <location>
        <begin position="290"/>
        <end position="312"/>
    </location>
</feature>
<dbReference type="EMBL" id="HBFR01022463">
    <property type="protein sequence ID" value="CAD8888934.1"/>
    <property type="molecule type" value="Transcribed_RNA"/>
</dbReference>
<reference evidence="2" key="1">
    <citation type="submission" date="2021-01" db="EMBL/GenBank/DDBJ databases">
        <authorList>
            <person name="Corre E."/>
            <person name="Pelletier E."/>
            <person name="Niang G."/>
            <person name="Scheremetjew M."/>
            <person name="Finn R."/>
            <person name="Kale V."/>
            <person name="Holt S."/>
            <person name="Cochrane G."/>
            <person name="Meng A."/>
            <person name="Brown T."/>
            <person name="Cohen L."/>
        </authorList>
    </citation>
    <scope>NUCLEOTIDE SEQUENCE</scope>
    <source>
        <strain evidence="2">308</strain>
    </source>
</reference>
<sequence length="1826" mass="201148">MISIMGCVLGGGSDTKRLGEKNPPTAATLQTLLHPATDNSSKKGRALVGLLSLLHALHCYANDTRVDLADLQESRAAGSLCYVLHVILPSFSGHHHPDPHLREVAVSILSGTVCAAVRLFHAQKEMPLSISAWERDVERKRMLRERYRQSRMQLGGGLTEDIQSAFGLDGLQCSDCLRPDCLEDLWHVVGALRLSLPSSSNPAAQEEFWDLLPLLAAATYHPHASAEDSVDETILMPYHLAYLLVLAQDDAARVYELLCSTSSAEEWSWDFFLQGLQGYVYSIEEQERNASARSGRARRKSSSGTVGMNATHAFPRYDEDRLPYDDDDFDTWTTGMDSHYYYGAAERTEEAGTDAVAPTAPVPVTGRPAPPTPPQGPDSNDAMVRNILSLLATILFLHPPARNVLCSSRYDLLNLMGQIVRCRSAWSEVVAAAYKVLEEMVRGSGEEIMGEAEGEDMQNNFLLEEKSKVCEACWMIVEGCGYLEQEGRNGGTVGIEKMMTPVALPEISSPTGMYPITASLLSFLATLISTTPSFIPPRFSPYLRLAPHILDLLYTKSLVLSDAQEELRLHRGALRCILEVLRRYPIPPPLPADGITVDSMRQHLRRMEGTASTAQHDQGGSITATMAPLQLWNIFHQDGTLRSQEMEVAVMDFMADEDWNRERGMMGLKEGVEGHAGTAWQRRGAGFEILADILSGRTLFLYLLDILQHSSLPMGKTTSLNLTRKSSLSYISAISSKIRNQTTILSDAHGPPPNHYDLLHFSTAAATRPPLCTPSNMVVLHHEICHVILSIFCAVAIREELFAAALPSRGRVLTYQSTCGGNSVRGSIVPVVATDISTLLAQHGNVDIILFTAGLAASATTERGGGGGGWDGMDCMLGQRATVMLRHIMLHVPIDSFLARVDPGGLQMVLADILRYTEDSYCRRTCLDLILEHLGDALGRVLLQNDTSMTLEALLSIVDMDTAARTRVHEIFARAIHPQHPLADTVGTFLRLCGFWTERVPAILNGEGDPMDHAAAWFYTGFAHELMLLGCRMEDVQRATAMVESVISLPYGLRSILDILTILPLSVQDVGSMSESFSFPTTIHKLFSTCRVPYESHVAVRGQYFMVDIPSLVHALRSTNTGMEVKQTALQFAHDYNDVVASTARHCHVAHALASILEAACAIERRSQYQSGTTPHGSCLDMSSRPTWMLSTISTILVRLASHQEESITTKGSAALSIHLTNAYTMDILPTRNLHAESVRPLSLALLSLVDDDDACQDAPTHTDPNSAMEEWIPALLSCREGPEHYERAAVLCCGLVATLQHYHIPPHYSDAMMMSTTLSPSSLLHLASAAELLVGILLQLLKHQKDNADATEWIGRSCVAALVHILSWDGGAVLAHCDTEGLATSLVASLRIMTMAPLVAWASSSLLDIMAAAALHAPGRRALHAAGCTAALRYILEQSSHSVVPDLTEDSLMGIVKILTLLWTDMRQDGVIWDDVVCILALAMSRVEDLLQSAFPSNMQGVEHLTYLLSIVSRYQHAESLALMISDARGGGRRTVRWDHVHLRLERKCLTLLYTIACYPCPPGTFWMDLAASTRSRPIAYEPSHEDLEVPEQWLTMENVSWWKNVRTGASNESPFTLGMDLEGGKGRLPRKMPSWPQEYYGVIRSSCSIGRHLASFLRHQMMASSESSINGAPTVLLPFDVAMWGAGVCRTIYALMTLHHAIASQDAFQLEPHPTSLLHVESFLAHYPFELLLPTRQELQFLVEAMLTLALAHGSSLKRHIECVTTPEGFRPLHDAQQDFRQGVAVVLHYLHNAIEKNSAYDNIFLYITQMARKLKEQIRDKNS</sequence>
<name>A0A7S1BKQ4_9STRA</name>
<protein>
    <submittedName>
        <fullName evidence="2">Uncharacterized protein</fullName>
    </submittedName>
</protein>
<accession>A0A7S1BKQ4</accession>
<gene>
    <name evidence="2" type="ORF">CHYS00102_LOCUS16134</name>
</gene>
<evidence type="ECO:0000313" key="2">
    <source>
        <dbReference type="EMBL" id="CAD8888934.1"/>
    </source>
</evidence>
<proteinExistence type="predicted"/>
<organism evidence="2">
    <name type="scientific">Corethron hystrix</name>
    <dbReference type="NCBI Taxonomy" id="216773"/>
    <lineage>
        <taxon>Eukaryota</taxon>
        <taxon>Sar</taxon>
        <taxon>Stramenopiles</taxon>
        <taxon>Ochrophyta</taxon>
        <taxon>Bacillariophyta</taxon>
        <taxon>Coscinodiscophyceae</taxon>
        <taxon>Corethrophycidae</taxon>
        <taxon>Corethrales</taxon>
        <taxon>Corethraceae</taxon>
        <taxon>Corethron</taxon>
    </lineage>
</organism>